<keyword evidence="11" id="KW-0496">Mitochondrion</keyword>
<name>A0A3D8RF70_9EURO</name>
<protein>
    <recommendedName>
        <fullName evidence="16">Mitochondrial inner membrane magnesium transporter MRS2</fullName>
    </recommendedName>
    <alternativeName>
        <fullName evidence="17">Mitochondrial inner membrane magnesium transporter mrs2</fullName>
    </alternativeName>
    <alternativeName>
        <fullName evidence="13 18">RNA-splicing protein MRS2</fullName>
    </alternativeName>
</protein>
<comment type="subunit">
    <text evidence="15">Homopentamer. Forms homooligomers. Interacts with MFM1.</text>
</comment>
<dbReference type="GO" id="GO:0045016">
    <property type="term" value="P:mitochondrial magnesium ion transmembrane transport"/>
    <property type="evidence" value="ECO:0007669"/>
    <property type="project" value="UniProtKB-ARBA"/>
</dbReference>
<evidence type="ECO:0000259" key="22">
    <source>
        <dbReference type="PROSITE" id="PS51082"/>
    </source>
</evidence>
<accession>A0A3D8RF70</accession>
<feature type="domain" description="WH1" evidence="21">
    <location>
        <begin position="17"/>
        <end position="129"/>
    </location>
</feature>
<dbReference type="PROSITE" id="PS51082">
    <property type="entry name" value="WH2"/>
    <property type="match status" value="1"/>
</dbReference>
<evidence type="ECO:0000256" key="15">
    <source>
        <dbReference type="ARBA" id="ARBA00046701"/>
    </source>
</evidence>
<comment type="subcellular location">
    <subcellularLocation>
        <location evidence="1">Mitochondrion inner membrane</location>
        <topology evidence="1">Multi-pass membrane protein</topology>
    </subcellularLocation>
</comment>
<feature type="compositionally biased region" description="Pro residues" evidence="19">
    <location>
        <begin position="359"/>
        <end position="370"/>
    </location>
</feature>
<feature type="region of interest" description="Disordered" evidence="19">
    <location>
        <begin position="127"/>
        <end position="212"/>
    </location>
</feature>
<comment type="function">
    <text evidence="14">High-conductance magnesium-selective channel that mediates the influx of magnesium into the mitochondrial matrix. Essential for the splicing of mRNA group II introns in mitochondria by affecting mitochondrial magnesium concentrations, which are critical for group II intron splicing. It also suppresses a variety of mitochondrial intron mutations and its absence may disturb the assembly of mitochondrial membrane complexes.</text>
</comment>
<feature type="compositionally biased region" description="Pro residues" evidence="19">
    <location>
        <begin position="394"/>
        <end position="551"/>
    </location>
</feature>
<dbReference type="FunFam" id="2.40.128.330:FF:000002">
    <property type="entry name" value="Inner membrane magnesium transporter mrs2"/>
    <property type="match status" value="1"/>
</dbReference>
<evidence type="ECO:0000256" key="19">
    <source>
        <dbReference type="SAM" id="MobiDB-lite"/>
    </source>
</evidence>
<dbReference type="GO" id="GO:0015095">
    <property type="term" value="F:magnesium ion transmembrane transporter activity"/>
    <property type="evidence" value="ECO:0007669"/>
    <property type="project" value="TreeGrafter"/>
</dbReference>
<dbReference type="Gene3D" id="1.20.58.340">
    <property type="entry name" value="Magnesium transport protein CorA, transmembrane region"/>
    <property type="match status" value="1"/>
</dbReference>
<dbReference type="Pfam" id="PF00568">
    <property type="entry name" value="WH1"/>
    <property type="match status" value="1"/>
</dbReference>
<dbReference type="PANTHER" id="PTHR13890">
    <property type="entry name" value="RNA SPLICING PROTEIN MRS2, MITOCHONDRIAL"/>
    <property type="match status" value="1"/>
</dbReference>
<evidence type="ECO:0000313" key="23">
    <source>
        <dbReference type="EMBL" id="RDW72606.1"/>
    </source>
</evidence>
<dbReference type="EMBL" id="PVWQ01000009">
    <property type="protein sequence ID" value="RDW72606.1"/>
    <property type="molecule type" value="Genomic_DNA"/>
</dbReference>
<keyword evidence="3" id="KW-0813">Transport</keyword>
<dbReference type="PROSITE" id="PS50229">
    <property type="entry name" value="WH1"/>
    <property type="match status" value="1"/>
</dbReference>
<keyword evidence="5 20" id="KW-0812">Transmembrane</keyword>
<evidence type="ECO:0000256" key="13">
    <source>
        <dbReference type="ARBA" id="ARBA00043036"/>
    </source>
</evidence>
<keyword evidence="12 20" id="KW-0472">Membrane</keyword>
<feature type="region of interest" description="Disordered" evidence="19">
    <location>
        <begin position="245"/>
        <end position="637"/>
    </location>
</feature>
<dbReference type="SUPFAM" id="SSF101447">
    <property type="entry name" value="Formin homology 2 domain (FH2 domain)"/>
    <property type="match status" value="1"/>
</dbReference>
<keyword evidence="7" id="KW-0460">Magnesium</keyword>
<feature type="compositionally biased region" description="Pro residues" evidence="19">
    <location>
        <begin position="314"/>
        <end position="333"/>
    </location>
</feature>
<keyword evidence="4" id="KW-0597">Phosphoprotein</keyword>
<evidence type="ECO:0000256" key="8">
    <source>
        <dbReference type="ARBA" id="ARBA00022946"/>
    </source>
</evidence>
<evidence type="ECO:0000256" key="7">
    <source>
        <dbReference type="ARBA" id="ARBA00022842"/>
    </source>
</evidence>
<feature type="compositionally biased region" description="Low complexity" evidence="19">
    <location>
        <begin position="276"/>
        <end position="293"/>
    </location>
</feature>
<comment type="caution">
    <text evidence="23">The sequence shown here is derived from an EMBL/GenBank/DDBJ whole genome shotgun (WGS) entry which is preliminary data.</text>
</comment>
<dbReference type="SMART" id="SM00461">
    <property type="entry name" value="WH1"/>
    <property type="match status" value="1"/>
</dbReference>
<evidence type="ECO:0000256" key="1">
    <source>
        <dbReference type="ARBA" id="ARBA00004448"/>
    </source>
</evidence>
<dbReference type="GO" id="GO:0071933">
    <property type="term" value="F:Arp2/3 complex binding"/>
    <property type="evidence" value="ECO:0007669"/>
    <property type="project" value="UniProtKB-ARBA"/>
</dbReference>
<evidence type="ECO:0000313" key="24">
    <source>
        <dbReference type="Proteomes" id="UP000256690"/>
    </source>
</evidence>
<dbReference type="GO" id="GO:0045010">
    <property type="term" value="P:actin nucleation"/>
    <property type="evidence" value="ECO:0007669"/>
    <property type="project" value="UniProtKB-ARBA"/>
</dbReference>
<feature type="domain" description="WH2" evidence="22">
    <location>
        <begin position="555"/>
        <end position="577"/>
    </location>
</feature>
<feature type="transmembrane region" description="Helical" evidence="20">
    <location>
        <begin position="1129"/>
        <end position="1151"/>
    </location>
</feature>
<dbReference type="FunFam" id="1.20.58.340:FF:000005">
    <property type="entry name" value="Inner membrane magnesium transporter MRS2"/>
    <property type="match status" value="1"/>
</dbReference>
<evidence type="ECO:0000256" key="2">
    <source>
        <dbReference type="ARBA" id="ARBA00009765"/>
    </source>
</evidence>
<dbReference type="InterPro" id="IPR011993">
    <property type="entry name" value="PH-like_dom_sf"/>
</dbReference>
<feature type="compositionally biased region" description="Low complexity" evidence="19">
    <location>
        <begin position="1256"/>
        <end position="1285"/>
    </location>
</feature>
<dbReference type="GO" id="GO:0003779">
    <property type="term" value="F:actin binding"/>
    <property type="evidence" value="ECO:0007669"/>
    <property type="project" value="InterPro"/>
</dbReference>
<keyword evidence="10" id="KW-0406">Ion transport</keyword>
<comment type="similarity">
    <text evidence="2">Belongs to the CorA metal ion transporter (MIT) (TC 1.A.35) family.</text>
</comment>
<dbReference type="GO" id="GO:0005743">
    <property type="term" value="C:mitochondrial inner membrane"/>
    <property type="evidence" value="ECO:0007669"/>
    <property type="project" value="UniProtKB-SubCell"/>
</dbReference>
<reference evidence="23 24" key="1">
    <citation type="journal article" date="2018" name="IMA Fungus">
        <title>IMA Genome-F 9: Draft genome sequence of Annulohypoxylon stygium, Aspergillus mulundensis, Berkeleyomyces basicola (syn. Thielaviopsis basicola), Ceratocystis smalleyi, two Cercospora beticola strains, Coleophoma cylindrospora, Fusarium fracticaudum, Phialophora cf. hyalina, and Morchella septimelata.</title>
        <authorList>
            <person name="Wingfield B.D."/>
            <person name="Bills G.F."/>
            <person name="Dong Y."/>
            <person name="Huang W."/>
            <person name="Nel W.J."/>
            <person name="Swalarsk-Parry B.S."/>
            <person name="Vaghefi N."/>
            <person name="Wilken P.M."/>
            <person name="An Z."/>
            <person name="de Beer Z.W."/>
            <person name="De Vos L."/>
            <person name="Chen L."/>
            <person name="Duong T.A."/>
            <person name="Gao Y."/>
            <person name="Hammerbacher A."/>
            <person name="Kikkert J.R."/>
            <person name="Li Y."/>
            <person name="Li H."/>
            <person name="Li K."/>
            <person name="Li Q."/>
            <person name="Liu X."/>
            <person name="Ma X."/>
            <person name="Naidoo K."/>
            <person name="Pethybridge S.J."/>
            <person name="Sun J."/>
            <person name="Steenkamp E.T."/>
            <person name="van der Nest M.A."/>
            <person name="van Wyk S."/>
            <person name="Wingfield M.J."/>
            <person name="Xiong C."/>
            <person name="Yue Q."/>
            <person name="Zhang X."/>
        </authorList>
    </citation>
    <scope>NUCLEOTIDE SEQUENCE [LARGE SCALE GENOMIC DNA]</scope>
    <source>
        <strain evidence="23 24">DSM 5745</strain>
    </source>
</reference>
<dbReference type="InterPro" id="IPR039204">
    <property type="entry name" value="MRS2-like"/>
</dbReference>
<evidence type="ECO:0000256" key="6">
    <source>
        <dbReference type="ARBA" id="ARBA00022792"/>
    </source>
</evidence>
<feature type="region of interest" description="Disordered" evidence="19">
    <location>
        <begin position="1247"/>
        <end position="1285"/>
    </location>
</feature>
<dbReference type="Pfam" id="PF22099">
    <property type="entry name" value="MRS2-like"/>
    <property type="match status" value="1"/>
</dbReference>
<feature type="compositionally biased region" description="Gly residues" evidence="19">
    <location>
        <begin position="604"/>
        <end position="613"/>
    </location>
</feature>
<dbReference type="SUPFAM" id="SSF50729">
    <property type="entry name" value="PH domain-like"/>
    <property type="match status" value="1"/>
</dbReference>
<evidence type="ECO:0000256" key="11">
    <source>
        <dbReference type="ARBA" id="ARBA00023128"/>
    </source>
</evidence>
<dbReference type="InterPro" id="IPR003124">
    <property type="entry name" value="WH2_dom"/>
</dbReference>
<organism evidence="23 24">
    <name type="scientific">Aspergillus mulundensis</name>
    <dbReference type="NCBI Taxonomy" id="1810919"/>
    <lineage>
        <taxon>Eukaryota</taxon>
        <taxon>Fungi</taxon>
        <taxon>Dikarya</taxon>
        <taxon>Ascomycota</taxon>
        <taxon>Pezizomycotina</taxon>
        <taxon>Eurotiomycetes</taxon>
        <taxon>Eurotiomycetidae</taxon>
        <taxon>Eurotiales</taxon>
        <taxon>Aspergillaceae</taxon>
        <taxon>Aspergillus</taxon>
        <taxon>Aspergillus subgen. Nidulantes</taxon>
    </lineage>
</organism>
<dbReference type="RefSeq" id="XP_026601826.1">
    <property type="nucleotide sequence ID" value="XM_026749794.1"/>
</dbReference>
<evidence type="ECO:0000256" key="18">
    <source>
        <dbReference type="ARBA" id="ARBA00078518"/>
    </source>
</evidence>
<dbReference type="CDD" id="cd12823">
    <property type="entry name" value="Mrs2_Mfm1p-like"/>
    <property type="match status" value="1"/>
</dbReference>
<evidence type="ECO:0000256" key="5">
    <source>
        <dbReference type="ARBA" id="ARBA00022692"/>
    </source>
</evidence>
<gene>
    <name evidence="23" type="ORF">DSM5745_07778</name>
</gene>
<keyword evidence="6" id="KW-0999">Mitochondrion inner membrane</keyword>
<dbReference type="PANTHER" id="PTHR13890:SF0">
    <property type="entry name" value="MAGNESIUM TRANSPORTER MRS2 HOMOLOG, MITOCHONDRIAL"/>
    <property type="match status" value="1"/>
</dbReference>
<evidence type="ECO:0000259" key="21">
    <source>
        <dbReference type="PROSITE" id="PS50229"/>
    </source>
</evidence>
<dbReference type="OrthoDB" id="10251508at2759"/>
<keyword evidence="24" id="KW-1185">Reference proteome</keyword>
<evidence type="ECO:0000256" key="9">
    <source>
        <dbReference type="ARBA" id="ARBA00022989"/>
    </source>
</evidence>
<dbReference type="Proteomes" id="UP000256690">
    <property type="component" value="Unassembled WGS sequence"/>
</dbReference>
<evidence type="ECO:0000256" key="4">
    <source>
        <dbReference type="ARBA" id="ARBA00022553"/>
    </source>
</evidence>
<feature type="compositionally biased region" description="Basic and acidic residues" evidence="19">
    <location>
        <begin position="576"/>
        <end position="586"/>
    </location>
</feature>
<dbReference type="Gene3D" id="2.40.128.330">
    <property type="match status" value="1"/>
</dbReference>
<feature type="transmembrane region" description="Helical" evidence="20">
    <location>
        <begin position="1099"/>
        <end position="1117"/>
    </location>
</feature>
<sequence>MPSILSDADKETVKRNVPKPANKIHAVAVARLFVAYPDPHKWTYTGLQGALVLANDLVGRTFWLKLVDVSPAGKGVIWDQEIYENFQYNQDRTFFHTFELDDCPAGLSFADEKEAKTFIKKMIEREKNASKETRQTPFASVRGQGPTPVANGKHHGMGRSIFGSLLGRSSAPTQITPAELPPAPTIQVAPPPPAPAASPPRKELPFDTSDPSWKGLLSELEAMGFTEDQIADNADFIKSYIEQKKASEAESATPPADDRKAKAPPPPPPAVPPPKATAVSPQHTGSSSGSRRGAPPPPPPSRKTPAKAEEDAAPAPPRDPSPPRPRFRAPPPIADAGKYAHTPGPAPPARPRAASGATPGPPPPPRPPKAPMDDGAPRFGVPPPFQGERKVSAPPAPPSRSPGGPPPPPPRTASPASPPQLPPKIPAFSSGPPPPPPRSPASQPPPPPPVPSVSRPIPPPPVANIPPPPPPPARPAPSAAGPPPPPPPPPPSSGPPVPPPPPPPATGSFAPPPPPPPPSGPGAPPPPPPLPTGAGAPPPPPPNGAAPPLPQPSGGRDDLLAAIRASGGQGGGGLRKVKDSEKKDRSGAMVPGGASESAAAAPSTGGGPQGGLAGALQDALAKRKQKVSGSDDEKDDDDDCIWRKIRAEDVDGVEQPRARSLDLKLREGIVPSSRRRLPAKTEMISPSPLKPSVPSTSLLRFLRAQSESALFSTNQPSACRRISTRVPRSSNPLSSAEPSSRTNIELNPCQIRLFTDVQLPRCRTSRCETNLTPAAAFQRLSRSPQCRNFSSTRSRPILRKFWDFRRKKQAVEPRRGPSLLDDTENLSLARALAAKASNELRLRCTEFDLNGNVTLMNGEFKKSELIAKYGLLPRDLRKIDSSTLPHIFVRPRTILINLLHLRVLIKADRVLVFDAYGSTDSYMQSLFVYDLEGKLRQKQAQSTGAGSLPYEFRALEAVLISVTTGLEEEFNGVREPVVRVLRALEEDIDRDKLRHLLIYSKKLGTFEQKARLVRDAIDDLLEADDDLASMYLSERANGFQREEHDHQEVEMLLESYHKVCDEIVQASGNLVTSIRNTEEVVKAILDANRNSLMLLDLKFSIGTLGLATGTLFSALYGMNLKNFIEESDLGFGAVSVTCFAISALVCVYGLAKLRKLQRVRMWGEAGVGGTPIIPLHSSRTSAFPSHRANWRADSIEPVWGSLPGEGRAERIKRLKDSSAAAAAARNAASSAASSRAASLKRALKFPSESGAKAKDASAGAAAASSTGAAEASAQPQSGGSSSTSA</sequence>
<dbReference type="InterPro" id="IPR033927">
    <property type="entry name" value="WASPfam_EVH1"/>
</dbReference>
<evidence type="ECO:0000256" key="10">
    <source>
        <dbReference type="ARBA" id="ARBA00023065"/>
    </source>
</evidence>
<dbReference type="GeneID" id="38118148"/>
<evidence type="ECO:0000256" key="20">
    <source>
        <dbReference type="SAM" id="Phobius"/>
    </source>
</evidence>
<keyword evidence="8" id="KW-0809">Transit peptide</keyword>
<evidence type="ECO:0000256" key="16">
    <source>
        <dbReference type="ARBA" id="ARBA00071347"/>
    </source>
</evidence>
<feature type="compositionally biased region" description="Pro residues" evidence="19">
    <location>
        <begin position="263"/>
        <end position="275"/>
    </location>
</feature>
<proteinExistence type="inferred from homology"/>
<evidence type="ECO:0000256" key="17">
    <source>
        <dbReference type="ARBA" id="ARBA00072872"/>
    </source>
</evidence>
<dbReference type="InterPro" id="IPR000697">
    <property type="entry name" value="WH1/EVH1_dom"/>
</dbReference>
<dbReference type="GO" id="GO:0030479">
    <property type="term" value="C:actin cortical patch"/>
    <property type="evidence" value="ECO:0007669"/>
    <property type="project" value="UniProtKB-ARBA"/>
</dbReference>
<dbReference type="CDD" id="cd01205">
    <property type="entry name" value="EVH1_WASP-like"/>
    <property type="match status" value="1"/>
</dbReference>
<dbReference type="Gene3D" id="2.30.29.30">
    <property type="entry name" value="Pleckstrin-homology domain (PH domain)/Phosphotyrosine-binding domain (PTB)"/>
    <property type="match status" value="1"/>
</dbReference>
<evidence type="ECO:0000256" key="12">
    <source>
        <dbReference type="ARBA" id="ARBA00023136"/>
    </source>
</evidence>
<evidence type="ECO:0000256" key="3">
    <source>
        <dbReference type="ARBA" id="ARBA00022448"/>
    </source>
</evidence>
<feature type="compositionally biased region" description="Pro residues" evidence="19">
    <location>
        <begin position="179"/>
        <end position="198"/>
    </location>
</feature>
<feature type="compositionally biased region" description="Low complexity" evidence="19">
    <location>
        <begin position="591"/>
        <end position="603"/>
    </location>
</feature>
<evidence type="ECO:0000256" key="14">
    <source>
        <dbReference type="ARBA" id="ARBA00046105"/>
    </source>
</evidence>
<dbReference type="FunFam" id="2.30.29.30:FF:000281">
    <property type="entry name" value="Actin associated protein"/>
    <property type="match status" value="1"/>
</dbReference>
<keyword evidence="9 20" id="KW-1133">Transmembrane helix</keyword>